<proteinExistence type="predicted"/>
<keyword evidence="5" id="KW-1185">Reference proteome</keyword>
<organism evidence="4 5">
    <name type="scientific">Tetrahymena thermophila (strain SB210)</name>
    <dbReference type="NCBI Taxonomy" id="312017"/>
    <lineage>
        <taxon>Eukaryota</taxon>
        <taxon>Sar</taxon>
        <taxon>Alveolata</taxon>
        <taxon>Ciliophora</taxon>
        <taxon>Intramacronucleata</taxon>
        <taxon>Oligohymenophorea</taxon>
        <taxon>Hymenostomatida</taxon>
        <taxon>Tetrahymenina</taxon>
        <taxon>Tetrahymenidae</taxon>
        <taxon>Tetrahymena</taxon>
    </lineage>
</organism>
<dbReference type="InterPro" id="IPR050348">
    <property type="entry name" value="Protein-Tyr_Phosphatase"/>
</dbReference>
<evidence type="ECO:0000256" key="1">
    <source>
        <dbReference type="SAM" id="MobiDB-lite"/>
    </source>
</evidence>
<dbReference type="InterPro" id="IPR016130">
    <property type="entry name" value="Tyr_Pase_AS"/>
</dbReference>
<dbReference type="GeneID" id="7842538"/>
<sequence>MAEESELVEGSWSDDQKSDISYNWVVKMSDIQLIEQGINILEFADKISKRNPDMEFRLIRRITETQFHNEELKDYEPKLNKLNRYNNILPYKRTEVKLEEESDDECPYINASFINSVHKGNGERKFIATQGPLPETFNQFWKMVWSENVQCIMMLCNLRENDKVQCDQYWPSGVGVTQQYGKLSVNFEDEEIHFNSLYKRKMTLTKHNETRVIYQYQWSEWKDHGIPDENSINIIDELIDIMLSEYQQNRKSIVHCSAGVGRTGTLISLVNLVLNLRHHLPTIKNAVMQGITNFHENEQLKKCTISIFGIVRRLREQRWGMVHHSEQYGYLYKYMKIIIERELQKIGANQLTSESQEGKSGCTLSVNTTKKQDGENKVQQD</sequence>
<dbReference type="InterPro" id="IPR003595">
    <property type="entry name" value="Tyr_Pase_cat"/>
</dbReference>
<dbReference type="OMA" id="EDMTMIM"/>
<dbReference type="AlphaFoldDB" id="I7LWG9"/>
<dbReference type="SUPFAM" id="SSF52799">
    <property type="entry name" value="(Phosphotyrosine protein) phosphatases II"/>
    <property type="match status" value="1"/>
</dbReference>
<evidence type="ECO:0000259" key="2">
    <source>
        <dbReference type="PROSITE" id="PS50055"/>
    </source>
</evidence>
<dbReference type="PROSITE" id="PS00383">
    <property type="entry name" value="TYR_PHOSPHATASE_1"/>
    <property type="match status" value="1"/>
</dbReference>
<accession>I7LWG9</accession>
<evidence type="ECO:0000313" key="4">
    <source>
        <dbReference type="EMBL" id="EAS01778.1"/>
    </source>
</evidence>
<dbReference type="PANTHER" id="PTHR19134:SF449">
    <property type="entry name" value="TYROSINE-PROTEIN PHOSPHATASE 1"/>
    <property type="match status" value="1"/>
</dbReference>
<dbReference type="SMART" id="SM00404">
    <property type="entry name" value="PTPc_motif"/>
    <property type="match status" value="1"/>
</dbReference>
<dbReference type="Pfam" id="PF00102">
    <property type="entry name" value="Y_phosphatase"/>
    <property type="match status" value="1"/>
</dbReference>
<feature type="domain" description="Tyrosine-protein phosphatase" evidence="2">
    <location>
        <begin position="52"/>
        <end position="338"/>
    </location>
</feature>
<dbReference type="CDD" id="cd00047">
    <property type="entry name" value="PTPc"/>
    <property type="match status" value="1"/>
</dbReference>
<dbReference type="InParanoid" id="I7LWG9"/>
<dbReference type="InterPro" id="IPR029021">
    <property type="entry name" value="Prot-tyrosine_phosphatase-like"/>
</dbReference>
<dbReference type="OrthoDB" id="282898at2759"/>
<dbReference type="PRINTS" id="PR00700">
    <property type="entry name" value="PRTYPHPHTASE"/>
</dbReference>
<dbReference type="PROSITE" id="PS50055">
    <property type="entry name" value="TYR_PHOSPHATASE_PTP"/>
    <property type="match status" value="1"/>
</dbReference>
<dbReference type="eggNOG" id="KOG0791">
    <property type="taxonomic scope" value="Eukaryota"/>
</dbReference>
<dbReference type="KEGG" id="tet:TTHERM_00564240"/>
<feature type="domain" description="Tyrosine specific protein phosphatases" evidence="3">
    <location>
        <begin position="229"/>
        <end position="329"/>
    </location>
</feature>
<gene>
    <name evidence="4" type="ORF">TTHERM_00564240</name>
</gene>
<evidence type="ECO:0000313" key="5">
    <source>
        <dbReference type="Proteomes" id="UP000009168"/>
    </source>
</evidence>
<dbReference type="PROSITE" id="PS50056">
    <property type="entry name" value="TYR_PHOSPHATASE_2"/>
    <property type="match status" value="1"/>
</dbReference>
<dbReference type="Gene3D" id="3.90.190.10">
    <property type="entry name" value="Protein tyrosine phosphatase superfamily"/>
    <property type="match status" value="1"/>
</dbReference>
<dbReference type="Proteomes" id="UP000009168">
    <property type="component" value="Unassembled WGS sequence"/>
</dbReference>
<dbReference type="SMART" id="SM00194">
    <property type="entry name" value="PTPc"/>
    <property type="match status" value="1"/>
</dbReference>
<dbReference type="STRING" id="312017.I7LWG9"/>
<reference evidence="5" key="1">
    <citation type="journal article" date="2006" name="PLoS Biol.">
        <title>Macronuclear genome sequence of the ciliate Tetrahymena thermophila, a model eukaryote.</title>
        <authorList>
            <person name="Eisen J.A."/>
            <person name="Coyne R.S."/>
            <person name="Wu M."/>
            <person name="Wu D."/>
            <person name="Thiagarajan M."/>
            <person name="Wortman J.R."/>
            <person name="Badger J.H."/>
            <person name="Ren Q."/>
            <person name="Amedeo P."/>
            <person name="Jones K.M."/>
            <person name="Tallon L.J."/>
            <person name="Delcher A.L."/>
            <person name="Salzberg S.L."/>
            <person name="Silva J.C."/>
            <person name="Haas B.J."/>
            <person name="Majoros W.H."/>
            <person name="Farzad M."/>
            <person name="Carlton J.M."/>
            <person name="Smith R.K. Jr."/>
            <person name="Garg J."/>
            <person name="Pearlman R.E."/>
            <person name="Karrer K.M."/>
            <person name="Sun L."/>
            <person name="Manning G."/>
            <person name="Elde N.C."/>
            <person name="Turkewitz A.P."/>
            <person name="Asai D.J."/>
            <person name="Wilkes D.E."/>
            <person name="Wang Y."/>
            <person name="Cai H."/>
            <person name="Collins K."/>
            <person name="Stewart B.A."/>
            <person name="Lee S.R."/>
            <person name="Wilamowska K."/>
            <person name="Weinberg Z."/>
            <person name="Ruzzo W.L."/>
            <person name="Wloga D."/>
            <person name="Gaertig J."/>
            <person name="Frankel J."/>
            <person name="Tsao C.-C."/>
            <person name="Gorovsky M.A."/>
            <person name="Keeling P.J."/>
            <person name="Waller R.F."/>
            <person name="Patron N.J."/>
            <person name="Cherry J.M."/>
            <person name="Stover N.A."/>
            <person name="Krieger C.J."/>
            <person name="del Toro C."/>
            <person name="Ryder H.F."/>
            <person name="Williamson S.C."/>
            <person name="Barbeau R.A."/>
            <person name="Hamilton E.P."/>
            <person name="Orias E."/>
        </authorList>
    </citation>
    <scope>NUCLEOTIDE SEQUENCE [LARGE SCALE GENOMIC DNA]</scope>
    <source>
        <strain evidence="5">SB210</strain>
    </source>
</reference>
<feature type="region of interest" description="Disordered" evidence="1">
    <location>
        <begin position="355"/>
        <end position="381"/>
    </location>
</feature>
<dbReference type="HOGENOM" id="CLU_001645_9_1_1"/>
<feature type="compositionally biased region" description="Basic and acidic residues" evidence="1">
    <location>
        <begin position="370"/>
        <end position="381"/>
    </location>
</feature>
<protein>
    <submittedName>
        <fullName evidence="4">Tyrosine phosphatase</fullName>
    </submittedName>
</protein>
<dbReference type="PANTHER" id="PTHR19134">
    <property type="entry name" value="RECEPTOR-TYPE TYROSINE-PROTEIN PHOSPHATASE"/>
    <property type="match status" value="1"/>
</dbReference>
<dbReference type="InterPro" id="IPR000387">
    <property type="entry name" value="Tyr_Pase_dom"/>
</dbReference>
<name>I7LWG9_TETTS</name>
<dbReference type="RefSeq" id="XP_001022023.1">
    <property type="nucleotide sequence ID" value="XM_001022023.3"/>
</dbReference>
<dbReference type="EMBL" id="GG662556">
    <property type="protein sequence ID" value="EAS01778.1"/>
    <property type="molecule type" value="Genomic_DNA"/>
</dbReference>
<evidence type="ECO:0000259" key="3">
    <source>
        <dbReference type="PROSITE" id="PS50056"/>
    </source>
</evidence>
<dbReference type="GO" id="GO:0004725">
    <property type="term" value="F:protein tyrosine phosphatase activity"/>
    <property type="evidence" value="ECO:0007669"/>
    <property type="project" value="InterPro"/>
</dbReference>
<dbReference type="InterPro" id="IPR000242">
    <property type="entry name" value="PTP_cat"/>
</dbReference>